<evidence type="ECO:0000313" key="2">
    <source>
        <dbReference type="Proteomes" id="UP001310386"/>
    </source>
</evidence>
<dbReference type="Pfam" id="PF07609">
    <property type="entry name" value="DUF1572"/>
    <property type="match status" value="1"/>
</dbReference>
<dbReference type="Proteomes" id="UP001310386">
    <property type="component" value="Unassembled WGS sequence"/>
</dbReference>
<proteinExistence type="predicted"/>
<name>A0ABU5ZE66_9BACL</name>
<dbReference type="InterPro" id="IPR011466">
    <property type="entry name" value="DUF1572"/>
</dbReference>
<organism evidence="1 2">
    <name type="scientific">Ferviditalea candida</name>
    <dbReference type="NCBI Taxonomy" id="3108399"/>
    <lineage>
        <taxon>Bacteria</taxon>
        <taxon>Bacillati</taxon>
        <taxon>Bacillota</taxon>
        <taxon>Bacilli</taxon>
        <taxon>Bacillales</taxon>
        <taxon>Paenibacillaceae</taxon>
        <taxon>Ferviditalea</taxon>
    </lineage>
</organism>
<dbReference type="SUPFAM" id="SSF109854">
    <property type="entry name" value="DinB/YfiT-like putative metalloenzymes"/>
    <property type="match status" value="1"/>
</dbReference>
<dbReference type="Gene3D" id="1.20.120.450">
    <property type="entry name" value="dinb family like domain"/>
    <property type="match status" value="1"/>
</dbReference>
<gene>
    <name evidence="1" type="ORF">VF724_03890</name>
</gene>
<dbReference type="RefSeq" id="WP_371752914.1">
    <property type="nucleotide sequence ID" value="NZ_JAYJLD010000004.1"/>
</dbReference>
<dbReference type="EMBL" id="JAYJLD010000004">
    <property type="protein sequence ID" value="MEB3100796.1"/>
    <property type="molecule type" value="Genomic_DNA"/>
</dbReference>
<sequence length="171" mass="19871">MEAIQPILAKRFEEIEKRILSVLDQLNDDHVNWRPNESSNSIANIIMHLRGNIGERVTKGIHHKDFARNRDQEFETVYASQSELRDIIRQSFQELIETARNISEEGLQRTQTVRNAEITNLDLLVQMAAHSSEHMGQILYIAKICLDDKYITTTIPKKRDKQAIDIYNEGR</sequence>
<protein>
    <submittedName>
        <fullName evidence="1">DinB family protein</fullName>
    </submittedName>
</protein>
<keyword evidence="2" id="KW-1185">Reference proteome</keyword>
<accession>A0ABU5ZE66</accession>
<reference evidence="1" key="1">
    <citation type="submission" date="2023-12" db="EMBL/GenBank/DDBJ databases">
        <title>Fervidustalea candida gen. nov., sp. nov., a novel member of the family Paenibacillaceae isolated from a geothermal area.</title>
        <authorList>
            <person name="Li W.-J."/>
            <person name="Jiao J.-Y."/>
            <person name="Chen Y."/>
        </authorList>
    </citation>
    <scope>NUCLEOTIDE SEQUENCE</scope>
    <source>
        <strain evidence="1">SYSU GA230002</strain>
    </source>
</reference>
<evidence type="ECO:0000313" key="1">
    <source>
        <dbReference type="EMBL" id="MEB3100796.1"/>
    </source>
</evidence>
<comment type="caution">
    <text evidence="1">The sequence shown here is derived from an EMBL/GenBank/DDBJ whole genome shotgun (WGS) entry which is preliminary data.</text>
</comment>
<dbReference type="InterPro" id="IPR034660">
    <property type="entry name" value="DinB/YfiT-like"/>
</dbReference>